<evidence type="ECO:0000256" key="1">
    <source>
        <dbReference type="SAM" id="Coils"/>
    </source>
</evidence>
<dbReference type="GO" id="GO:1990281">
    <property type="term" value="C:efflux pump complex"/>
    <property type="evidence" value="ECO:0007669"/>
    <property type="project" value="TreeGrafter"/>
</dbReference>
<reference evidence="3 4" key="1">
    <citation type="submission" date="2021-01" db="EMBL/GenBank/DDBJ databases">
        <title>Whole genome shotgun sequence of Catellatospora chokoriensis NBRC 107358.</title>
        <authorList>
            <person name="Komaki H."/>
            <person name="Tamura T."/>
        </authorList>
    </citation>
    <scope>NUCLEOTIDE SEQUENCE [LARGE SCALE GENOMIC DNA]</scope>
    <source>
        <strain evidence="3 4">NBRC 107358</strain>
    </source>
</reference>
<dbReference type="EMBL" id="BONG01000045">
    <property type="protein sequence ID" value="GIF92401.1"/>
    <property type="molecule type" value="Genomic_DNA"/>
</dbReference>
<dbReference type="SUPFAM" id="SSF47090">
    <property type="entry name" value="PGBD-like"/>
    <property type="match status" value="1"/>
</dbReference>
<dbReference type="GO" id="GO:0015562">
    <property type="term" value="F:efflux transmembrane transporter activity"/>
    <property type="evidence" value="ECO:0007669"/>
    <property type="project" value="TreeGrafter"/>
</dbReference>
<evidence type="ECO:0000313" key="3">
    <source>
        <dbReference type="EMBL" id="GIF92401.1"/>
    </source>
</evidence>
<dbReference type="Pfam" id="PF01471">
    <property type="entry name" value="PG_binding_1"/>
    <property type="match status" value="1"/>
</dbReference>
<dbReference type="Gene3D" id="2.40.420.20">
    <property type="match status" value="1"/>
</dbReference>
<feature type="domain" description="Peptidoglycan binding-like" evidence="2">
    <location>
        <begin position="140"/>
        <end position="174"/>
    </location>
</feature>
<dbReference type="InterPro" id="IPR002477">
    <property type="entry name" value="Peptidoglycan-bd-like"/>
</dbReference>
<evidence type="ECO:0000313" key="4">
    <source>
        <dbReference type="Proteomes" id="UP000619293"/>
    </source>
</evidence>
<keyword evidence="1" id="KW-0175">Coiled coil</keyword>
<proteinExistence type="predicted"/>
<dbReference type="Gene3D" id="1.10.101.10">
    <property type="entry name" value="PGBD-like superfamily/PGBD"/>
    <property type="match status" value="1"/>
</dbReference>
<dbReference type="AlphaFoldDB" id="A0A8J3K3G6"/>
<sequence>MSIMKRPRAQGSMSRRRVLVWGLAGAGAISIGGIGAGGFIKSPQQAAADAAPPAPATLTAEVERRVLVDTVVLRGTVAAGGTFEVTPTSREGREAVVTRVQVTVGSTVKAASTLLEVGGRPLFALPGSIPVYRDLRPGMSGKDVKQLQSALRSVGVDPGESNGVFGPGTKRAVTKLYQRLSYEPMVEGDPQTLVASAEQVRQAKRALVAAQEQLGRLLSAQPAPANDAADVVQARRTVTYAEEDLATAKKADAEVQARSGPMLPAAEVVFLPKFPARVDALKARVGSAVVAPLITMSSGALVVRAKINPAQRALLREGMPVEITAELLGVTGDGRIESIGDLEADETGTRAHELVVVSAGDPLDPRLAAQDVRLTVRAASTDGEVLVVPLSGVFSGADGKLSVQLLEQGGRLSRVTVTTGVSGDGYVAVTPVDGSIDPGDRVVVGVTGR</sequence>
<gene>
    <name evidence="3" type="ORF">Cch02nite_58450</name>
</gene>
<comment type="caution">
    <text evidence="3">The sequence shown here is derived from an EMBL/GenBank/DDBJ whole genome shotgun (WGS) entry which is preliminary data.</text>
</comment>
<accession>A0A8J3K3G6</accession>
<feature type="coiled-coil region" evidence="1">
    <location>
        <begin position="193"/>
        <end position="220"/>
    </location>
</feature>
<dbReference type="PANTHER" id="PTHR30469:SF15">
    <property type="entry name" value="HLYD FAMILY OF SECRETION PROTEINS"/>
    <property type="match status" value="1"/>
</dbReference>
<evidence type="ECO:0000259" key="2">
    <source>
        <dbReference type="Pfam" id="PF01471"/>
    </source>
</evidence>
<dbReference type="Proteomes" id="UP000619293">
    <property type="component" value="Unassembled WGS sequence"/>
</dbReference>
<keyword evidence="4" id="KW-1185">Reference proteome</keyword>
<dbReference type="InterPro" id="IPR036366">
    <property type="entry name" value="PGBDSf"/>
</dbReference>
<dbReference type="InterPro" id="IPR006311">
    <property type="entry name" value="TAT_signal"/>
</dbReference>
<organism evidence="3 4">
    <name type="scientific">Catellatospora chokoriensis</name>
    <dbReference type="NCBI Taxonomy" id="310353"/>
    <lineage>
        <taxon>Bacteria</taxon>
        <taxon>Bacillati</taxon>
        <taxon>Actinomycetota</taxon>
        <taxon>Actinomycetes</taxon>
        <taxon>Micromonosporales</taxon>
        <taxon>Micromonosporaceae</taxon>
        <taxon>Catellatospora</taxon>
    </lineage>
</organism>
<name>A0A8J3K3G6_9ACTN</name>
<dbReference type="PROSITE" id="PS51318">
    <property type="entry name" value="TAT"/>
    <property type="match status" value="1"/>
</dbReference>
<dbReference type="PANTHER" id="PTHR30469">
    <property type="entry name" value="MULTIDRUG RESISTANCE PROTEIN MDTA"/>
    <property type="match status" value="1"/>
</dbReference>
<protein>
    <recommendedName>
        <fullName evidence="2">Peptidoglycan binding-like domain-containing protein</fullName>
    </recommendedName>
</protein>
<dbReference type="InterPro" id="IPR036365">
    <property type="entry name" value="PGBD-like_sf"/>
</dbReference>